<dbReference type="InterPro" id="IPR004358">
    <property type="entry name" value="Sig_transdc_His_kin-like_C"/>
</dbReference>
<evidence type="ECO:0000256" key="2">
    <source>
        <dbReference type="ARBA" id="ARBA00012438"/>
    </source>
</evidence>
<dbReference type="InterPro" id="IPR036890">
    <property type="entry name" value="HATPase_C_sf"/>
</dbReference>
<feature type="domain" description="PAS" evidence="11">
    <location>
        <begin position="202"/>
        <end position="238"/>
    </location>
</feature>
<dbReference type="AlphaFoldDB" id="A0A0P1MLM9"/>
<dbReference type="CDD" id="cd16922">
    <property type="entry name" value="HATPase_EvgS-ArcB-TorS-like"/>
    <property type="match status" value="1"/>
</dbReference>
<dbReference type="CDD" id="cd00082">
    <property type="entry name" value="HisKA"/>
    <property type="match status" value="1"/>
</dbReference>
<dbReference type="InterPro" id="IPR000700">
    <property type="entry name" value="PAS-assoc_C"/>
</dbReference>
<feature type="domain" description="PAC" evidence="12">
    <location>
        <begin position="401"/>
        <end position="451"/>
    </location>
</feature>
<comment type="catalytic activity">
    <reaction evidence="1">
        <text>ATP + protein L-histidine = ADP + protein N-phospho-L-histidine.</text>
        <dbReference type="EC" id="2.7.13.3"/>
    </reaction>
</comment>
<feature type="domain" description="PAS" evidence="11">
    <location>
        <begin position="78"/>
        <end position="148"/>
    </location>
</feature>
<feature type="domain" description="Histidine kinase" evidence="9">
    <location>
        <begin position="720"/>
        <end position="940"/>
    </location>
</feature>
<protein>
    <recommendedName>
        <fullName evidence="2">histidine kinase</fullName>
        <ecNumber evidence="2">2.7.13.3</ecNumber>
    </recommendedName>
</protein>
<dbReference type="EC" id="2.7.13.3" evidence="2"/>
<feature type="domain" description="PAS" evidence="11">
    <location>
        <begin position="347"/>
        <end position="397"/>
    </location>
</feature>
<accession>A0A0P1MLM9</accession>
<dbReference type="NCBIfam" id="TIGR00229">
    <property type="entry name" value="sensory_box"/>
    <property type="match status" value="5"/>
</dbReference>
<name>A0A0P1MLM9_9BACT</name>
<feature type="domain" description="PAC" evidence="12">
    <location>
        <begin position="274"/>
        <end position="326"/>
    </location>
</feature>
<proteinExistence type="predicted"/>
<dbReference type="Pfam" id="PF00989">
    <property type="entry name" value="PAS"/>
    <property type="match status" value="1"/>
</dbReference>
<evidence type="ECO:0000259" key="11">
    <source>
        <dbReference type="PROSITE" id="PS50112"/>
    </source>
</evidence>
<dbReference type="PRINTS" id="PR00344">
    <property type="entry name" value="BCTRLSENSOR"/>
</dbReference>
<dbReference type="SMART" id="SM00388">
    <property type="entry name" value="HisKA"/>
    <property type="match status" value="1"/>
</dbReference>
<dbReference type="SUPFAM" id="SSF52172">
    <property type="entry name" value="CheY-like"/>
    <property type="match status" value="2"/>
</dbReference>
<keyword evidence="14" id="KW-1185">Reference proteome</keyword>
<dbReference type="SMART" id="SM00448">
    <property type="entry name" value="REC"/>
    <property type="match status" value="2"/>
</dbReference>
<evidence type="ECO:0000256" key="6">
    <source>
        <dbReference type="PROSITE-ProRule" id="PRU00169"/>
    </source>
</evidence>
<dbReference type="SUPFAM" id="SSF55785">
    <property type="entry name" value="PYP-like sensor domain (PAS domain)"/>
    <property type="match status" value="5"/>
</dbReference>
<dbReference type="SMART" id="SM00091">
    <property type="entry name" value="PAS"/>
    <property type="match status" value="5"/>
</dbReference>
<dbReference type="PROSITE" id="PS50109">
    <property type="entry name" value="HIS_KIN"/>
    <property type="match status" value="1"/>
</dbReference>
<dbReference type="FunFam" id="3.30.565.10:FF:000010">
    <property type="entry name" value="Sensor histidine kinase RcsC"/>
    <property type="match status" value="1"/>
</dbReference>
<dbReference type="PROSITE" id="PS50113">
    <property type="entry name" value="PAC"/>
    <property type="match status" value="4"/>
</dbReference>
<evidence type="ECO:0000259" key="12">
    <source>
        <dbReference type="PROSITE" id="PS50113"/>
    </source>
</evidence>
<keyword evidence="3 6" id="KW-0597">Phosphoprotein</keyword>
<feature type="domain" description="Response regulatory" evidence="10">
    <location>
        <begin position="961"/>
        <end position="1085"/>
    </location>
</feature>
<evidence type="ECO:0000256" key="4">
    <source>
        <dbReference type="ARBA" id="ARBA00022679"/>
    </source>
</evidence>
<feature type="domain" description="PAS" evidence="11">
    <location>
        <begin position="448"/>
        <end position="494"/>
    </location>
</feature>
<reference evidence="14" key="1">
    <citation type="submission" date="2015-11" db="EMBL/GenBank/DDBJ databases">
        <authorList>
            <person name="Varghese N."/>
        </authorList>
    </citation>
    <scope>NUCLEOTIDE SEQUENCE [LARGE SCALE GENOMIC DNA]</scope>
    <source>
        <strain evidence="14">JGI-23</strain>
    </source>
</reference>
<evidence type="ECO:0000256" key="1">
    <source>
        <dbReference type="ARBA" id="ARBA00000085"/>
    </source>
</evidence>
<keyword evidence="8" id="KW-0472">Membrane</keyword>
<dbReference type="GO" id="GO:0000155">
    <property type="term" value="F:phosphorelay sensor kinase activity"/>
    <property type="evidence" value="ECO:0007669"/>
    <property type="project" value="InterPro"/>
</dbReference>
<dbReference type="InterPro" id="IPR000014">
    <property type="entry name" value="PAS"/>
</dbReference>
<evidence type="ECO:0000256" key="7">
    <source>
        <dbReference type="SAM" id="Coils"/>
    </source>
</evidence>
<feature type="domain" description="PAC" evidence="12">
    <location>
        <begin position="521"/>
        <end position="573"/>
    </location>
</feature>
<dbReference type="InterPro" id="IPR035965">
    <property type="entry name" value="PAS-like_dom_sf"/>
</dbReference>
<keyword evidence="8" id="KW-1133">Transmembrane helix</keyword>
<keyword evidence="4" id="KW-0808">Transferase</keyword>
<evidence type="ECO:0000313" key="14">
    <source>
        <dbReference type="Proteomes" id="UP000199197"/>
    </source>
</evidence>
<dbReference type="InterPro" id="IPR036097">
    <property type="entry name" value="HisK_dim/P_sf"/>
</dbReference>
<feature type="domain" description="PAC" evidence="12">
    <location>
        <begin position="643"/>
        <end position="695"/>
    </location>
</feature>
<dbReference type="PROSITE" id="PS50112">
    <property type="entry name" value="PAS"/>
    <property type="match status" value="5"/>
</dbReference>
<dbReference type="Pfam" id="PF00072">
    <property type="entry name" value="Response_reg"/>
    <property type="match status" value="2"/>
</dbReference>
<dbReference type="PROSITE" id="PS50110">
    <property type="entry name" value="RESPONSE_REGULATORY"/>
    <property type="match status" value="2"/>
</dbReference>
<gene>
    <name evidence="13" type="ORF">JGI23_00088</name>
</gene>
<dbReference type="OrthoDB" id="9803190at2"/>
<feature type="modified residue" description="4-aspartylphosphate" evidence="6">
    <location>
        <position position="1140"/>
    </location>
</feature>
<dbReference type="SUPFAM" id="SSF47384">
    <property type="entry name" value="Homodimeric domain of signal transducing histidine kinase"/>
    <property type="match status" value="1"/>
</dbReference>
<evidence type="ECO:0000313" key="13">
    <source>
        <dbReference type="EMBL" id="CUS96246.1"/>
    </source>
</evidence>
<dbReference type="Gene3D" id="3.30.565.10">
    <property type="entry name" value="Histidine kinase-like ATPase, C-terminal domain"/>
    <property type="match status" value="1"/>
</dbReference>
<organism evidence="13 14">
    <name type="scientific">Candidatus Chryseopegocella kryptomonas</name>
    <dbReference type="NCBI Taxonomy" id="1633643"/>
    <lineage>
        <taxon>Bacteria</taxon>
        <taxon>Pseudomonadati</taxon>
        <taxon>Candidatus Kryptoniota</taxon>
        <taxon>Candidatus Chryseopegocella</taxon>
    </lineage>
</organism>
<dbReference type="InterPro" id="IPR005467">
    <property type="entry name" value="His_kinase_dom"/>
</dbReference>
<dbReference type="InterPro" id="IPR001789">
    <property type="entry name" value="Sig_transdc_resp-reg_receiver"/>
</dbReference>
<sequence>MDLKDNFEISTGSKVLLTLFSVLVGVLISDLIAFIFFWFYNAGQIEVFSFLLPTFIGVILGIVFSFSRLSLEKRVIEIEKFWQSAFQSYTNGIILTDLTGKIKYANDYACKFHGYTLDEIREFYIFDLVMPEFIEVVREYIRDIVDNEEKEVIEIGFLSKDGSVRYAQLGGRLIKYRKSEFIQFVEVDTTEKRRFEDELIAAERKYRELFENAVIGVYRSTPDGKIIDVNPAFVKMLGAKNKYEILQKNASEFYPNPEDRLRFIRALEISDSISNFENKLKRLDGKEIYVREHVRAVRDSLGNVVFYEGMIEDITEQKIWEERRKESEAKYRTLVESSLVGTYIFQDGRFKFVSGQLASIFGFKDSEILDTRTILELVHPDDRRRVMEKFAEGLSGKMPVSNFSFKVIKKNGEIAWVEVLNNLITYEGKPAILGTMLDITDRVRAEQRNRILSNLLLNLSDAVVITDENANILEVNDAFCKITGYSKDEVIGKNPRILKSGLHDLEFYKNMWDSILTKGHWSGEIINKRKNGELYFAFLSISSVKDELHGVTYYLGIQTDITEKKKTEEQIRYQANLLENVNDAIIAADLNFRITAWNKAAEKMYGYKAEEVIGKEISEVVPVEFPNLTREEVRKILREKGFWQGEAIHYNRFGEKIYVSSSLSIIRDSRGNPIGTVGINRDITEQKKAEEKLKLYAEQLEIANAQLQELNKLKSEFLANTSHELRTPLNSIIGFLNLIKEGLYENHDEMMKFVDNALVSAKHLLSIINDILDIAKIEAGKLELNIEDVEVSELLYEVWTLSHVQAEQKKLDYKIIYPEKQVYVKGDRNRLKQILLNLIGNSIKFTHKGGITVKVDVFDDKGFCQFTVSDTGIGIAKEKQAKLFQKFVQADGTTTRKYGGTGLGLAITKSLVELMGGVIELYSEGEGKGTTVTFTIPLSEISYGEKVEIEHGKIYGENGLLVLAVDDDARFADFLKSFLVKNDFKFVWANNADDGWLYIQRYKPDVLIVDYAIPHKASAELKNGFDLVLKVYDSPEFKNLPIIILTGHSQKVRELLKLSFINFQPSVLEKPIEPGHLLNLLKQFVKEKDEIRILLADDDENVKVYLRKILPAQYEIDYARNGREAIEKIKMGNYDILLLDLMMPELNGYDVIRELRLGKLAPDLPILVITNYPEPATEEERELLSKSMGIIVVDKSELNQDPRRLIDLIKSHLKINREVS</sequence>
<dbReference type="Pfam" id="PF00512">
    <property type="entry name" value="HisKA"/>
    <property type="match status" value="1"/>
</dbReference>
<dbReference type="Pfam" id="PF13426">
    <property type="entry name" value="PAS_9"/>
    <property type="match status" value="3"/>
</dbReference>
<dbReference type="InterPro" id="IPR013767">
    <property type="entry name" value="PAS_fold"/>
</dbReference>
<keyword evidence="5" id="KW-0418">Kinase</keyword>
<dbReference type="InterPro" id="IPR001610">
    <property type="entry name" value="PAC"/>
</dbReference>
<dbReference type="SMART" id="SM00086">
    <property type="entry name" value="PAC"/>
    <property type="match status" value="5"/>
</dbReference>
<dbReference type="RefSeq" id="WP_092346752.1">
    <property type="nucleotide sequence ID" value="NZ_CZVW01000001.1"/>
</dbReference>
<evidence type="ECO:0000259" key="9">
    <source>
        <dbReference type="PROSITE" id="PS50109"/>
    </source>
</evidence>
<dbReference type="Pfam" id="PF08447">
    <property type="entry name" value="PAS_3"/>
    <property type="match status" value="1"/>
</dbReference>
<dbReference type="SMART" id="SM00387">
    <property type="entry name" value="HATPase_c"/>
    <property type="match status" value="1"/>
</dbReference>
<dbReference type="CDD" id="cd00130">
    <property type="entry name" value="PAS"/>
    <property type="match status" value="5"/>
</dbReference>
<evidence type="ECO:0000256" key="3">
    <source>
        <dbReference type="ARBA" id="ARBA00022553"/>
    </source>
</evidence>
<feature type="transmembrane region" description="Helical" evidence="8">
    <location>
        <begin position="47"/>
        <end position="66"/>
    </location>
</feature>
<keyword evidence="7" id="KW-0175">Coiled coil</keyword>
<dbReference type="EMBL" id="CZVW01000001">
    <property type="protein sequence ID" value="CUS96246.1"/>
    <property type="molecule type" value="Genomic_DNA"/>
</dbReference>
<feature type="domain" description="PAS" evidence="11">
    <location>
        <begin position="570"/>
        <end position="640"/>
    </location>
</feature>
<feature type="modified residue" description="4-aspartylphosphate" evidence="6">
    <location>
        <position position="1010"/>
    </location>
</feature>
<dbReference type="InterPro" id="IPR003661">
    <property type="entry name" value="HisK_dim/P_dom"/>
</dbReference>
<dbReference type="Pfam" id="PF02518">
    <property type="entry name" value="HATPase_c"/>
    <property type="match status" value="1"/>
</dbReference>
<dbReference type="Gene3D" id="3.40.50.2300">
    <property type="match status" value="2"/>
</dbReference>
<evidence type="ECO:0000256" key="8">
    <source>
        <dbReference type="SAM" id="Phobius"/>
    </source>
</evidence>
<evidence type="ECO:0000259" key="10">
    <source>
        <dbReference type="PROSITE" id="PS50110"/>
    </source>
</evidence>
<dbReference type="InterPro" id="IPR003594">
    <property type="entry name" value="HATPase_dom"/>
</dbReference>
<dbReference type="SUPFAM" id="SSF55874">
    <property type="entry name" value="ATPase domain of HSP90 chaperone/DNA topoisomerase II/histidine kinase"/>
    <property type="match status" value="1"/>
</dbReference>
<feature type="transmembrane region" description="Helical" evidence="8">
    <location>
        <begin position="15"/>
        <end position="40"/>
    </location>
</feature>
<feature type="coiled-coil region" evidence="7">
    <location>
        <begin position="686"/>
        <end position="720"/>
    </location>
</feature>
<feature type="domain" description="Response regulatory" evidence="10">
    <location>
        <begin position="1092"/>
        <end position="1213"/>
    </location>
</feature>
<dbReference type="InterPro" id="IPR013655">
    <property type="entry name" value="PAS_fold_3"/>
</dbReference>
<keyword evidence="8" id="KW-0812">Transmembrane</keyword>
<dbReference type="PANTHER" id="PTHR43047">
    <property type="entry name" value="TWO-COMPONENT HISTIDINE PROTEIN KINASE"/>
    <property type="match status" value="1"/>
</dbReference>
<dbReference type="Proteomes" id="UP000199197">
    <property type="component" value="Unassembled WGS sequence"/>
</dbReference>
<dbReference type="Gene3D" id="1.10.287.130">
    <property type="match status" value="1"/>
</dbReference>
<dbReference type="CDD" id="cd00156">
    <property type="entry name" value="REC"/>
    <property type="match status" value="2"/>
</dbReference>
<dbReference type="Gene3D" id="3.30.450.20">
    <property type="entry name" value="PAS domain"/>
    <property type="match status" value="5"/>
</dbReference>
<evidence type="ECO:0000256" key="5">
    <source>
        <dbReference type="ARBA" id="ARBA00022777"/>
    </source>
</evidence>
<dbReference type="InterPro" id="IPR011006">
    <property type="entry name" value="CheY-like_superfamily"/>
</dbReference>